<organism evidence="1 2">
    <name type="scientific">Bifidobacterium scaligerum</name>
    <dbReference type="NCBI Taxonomy" id="2052656"/>
    <lineage>
        <taxon>Bacteria</taxon>
        <taxon>Bacillati</taxon>
        <taxon>Actinomycetota</taxon>
        <taxon>Actinomycetes</taxon>
        <taxon>Bifidobacteriales</taxon>
        <taxon>Bifidobacteriaceae</taxon>
        <taxon>Bifidobacterium</taxon>
    </lineage>
</organism>
<keyword evidence="2" id="KW-1185">Reference proteome</keyword>
<dbReference type="SUPFAM" id="SSF53098">
    <property type="entry name" value="Ribonuclease H-like"/>
    <property type="match status" value="1"/>
</dbReference>
<dbReference type="OrthoDB" id="3240518at2"/>
<dbReference type="InterPro" id="IPR036397">
    <property type="entry name" value="RNaseH_sf"/>
</dbReference>
<dbReference type="RefSeq" id="WP_100495753.1">
    <property type="nucleotide sequence ID" value="NZ_PGLQ01000001.1"/>
</dbReference>
<reference evidence="1 2" key="1">
    <citation type="submission" date="2017-11" db="EMBL/GenBank/DDBJ databases">
        <title>Draft genome sequences of strains TRE 1, TRE D, TRE H and TRI 7, isolated from tamarins, belonging to four potential novel Bifidobacterium species.</title>
        <authorList>
            <person name="Mattarelli P."/>
            <person name="Modesto M."/>
            <person name="Bonetti A."/>
            <person name="Puglisi E."/>
            <person name="Morelli L."/>
        </authorList>
    </citation>
    <scope>NUCLEOTIDE SEQUENCE [LARGE SCALE GENOMIC DNA]</scope>
    <source>
        <strain evidence="2">TRED</strain>
    </source>
</reference>
<evidence type="ECO:0000313" key="1">
    <source>
        <dbReference type="EMBL" id="PJM79983.1"/>
    </source>
</evidence>
<gene>
    <name evidence="1" type="ORF">CUU80_02285</name>
</gene>
<proteinExistence type="predicted"/>
<protein>
    <submittedName>
        <fullName evidence="1">Uncharacterized protein</fullName>
    </submittedName>
</protein>
<name>A0A2M9HT40_9BIFI</name>
<dbReference type="EMBL" id="PGLQ01000001">
    <property type="protein sequence ID" value="PJM79983.1"/>
    <property type="molecule type" value="Genomic_DNA"/>
</dbReference>
<dbReference type="Gene3D" id="3.30.420.10">
    <property type="entry name" value="Ribonuclease H-like superfamily/Ribonuclease H"/>
    <property type="match status" value="1"/>
</dbReference>
<dbReference type="GO" id="GO:0003676">
    <property type="term" value="F:nucleic acid binding"/>
    <property type="evidence" value="ECO:0007669"/>
    <property type="project" value="InterPro"/>
</dbReference>
<sequence>MKKTEALLWVDIETTGTDPCTDQILEIGLRCTSLDTSEEYARYESIVKPDSLPTGREFGYAFNLHAANGLLAEVIAASPATHSTQRIACEVLAFVTSQAETHVLHPAGTNLVGFDLRFIELIFDNAALELFHNSLSYRALDMTSFRLMEKSLGADPYAAHKGPKPHRVHDCLDTDIDDYRLFRESIR</sequence>
<comment type="caution">
    <text evidence="1">The sequence shown here is derived from an EMBL/GenBank/DDBJ whole genome shotgun (WGS) entry which is preliminary data.</text>
</comment>
<accession>A0A2M9HT40</accession>
<evidence type="ECO:0000313" key="2">
    <source>
        <dbReference type="Proteomes" id="UP000228755"/>
    </source>
</evidence>
<dbReference type="AlphaFoldDB" id="A0A2M9HT40"/>
<dbReference type="Proteomes" id="UP000228755">
    <property type="component" value="Unassembled WGS sequence"/>
</dbReference>
<dbReference type="InterPro" id="IPR012337">
    <property type="entry name" value="RNaseH-like_sf"/>
</dbReference>